<comment type="caution">
    <text evidence="9">The sequence shown here is derived from an EMBL/GenBank/DDBJ whole genome shotgun (WGS) entry which is preliminary data.</text>
</comment>
<dbReference type="GO" id="GO:0009398">
    <property type="term" value="P:FMN biosynthetic process"/>
    <property type="evidence" value="ECO:0007669"/>
    <property type="project" value="UniProtKB-UniPathway"/>
</dbReference>
<dbReference type="Pfam" id="PF01687">
    <property type="entry name" value="Flavokinase"/>
    <property type="match status" value="1"/>
</dbReference>
<keyword evidence="9" id="KW-0418">Kinase</keyword>
<dbReference type="EMBL" id="VRMN01000003">
    <property type="protein sequence ID" value="KAA8495470.1"/>
    <property type="molecule type" value="Genomic_DNA"/>
</dbReference>
<dbReference type="GO" id="GO:0009231">
    <property type="term" value="P:riboflavin biosynthetic process"/>
    <property type="evidence" value="ECO:0007669"/>
    <property type="project" value="InterPro"/>
</dbReference>
<evidence type="ECO:0000256" key="5">
    <source>
        <dbReference type="ARBA" id="ARBA00022679"/>
    </source>
</evidence>
<dbReference type="InterPro" id="IPR023465">
    <property type="entry name" value="Riboflavin_kinase_dom_sf"/>
</dbReference>
<dbReference type="InterPro" id="IPR015865">
    <property type="entry name" value="Riboflavin_kinase_bac/euk"/>
</dbReference>
<gene>
    <name evidence="9" type="ORF">FVE85_1625</name>
</gene>
<evidence type="ECO:0000313" key="9">
    <source>
        <dbReference type="EMBL" id="KAA8495470.1"/>
    </source>
</evidence>
<accession>A0A5J4YWX9</accession>
<dbReference type="PANTHER" id="PTHR22749:SF6">
    <property type="entry name" value="RIBOFLAVIN KINASE"/>
    <property type="match status" value="1"/>
</dbReference>
<proteinExistence type="predicted"/>
<dbReference type="EC" id="2.7.1.26" evidence="2"/>
<keyword evidence="4" id="KW-0288">FMN</keyword>
<evidence type="ECO:0000313" key="10">
    <source>
        <dbReference type="Proteomes" id="UP000324585"/>
    </source>
</evidence>
<protein>
    <recommendedName>
        <fullName evidence="2">riboflavin kinase</fullName>
        <ecNumber evidence="2">2.7.1.26</ecNumber>
    </recommendedName>
</protein>
<sequence length="208" mass="22342">MGGVDGDPAAVPLFDTPLETPDGTRVLVAQRSSSAPTGGEPFLRLTGPVVRGFGRGSKELGCPTANIPVEPYELLLSGMPTGVYYGYCVVQGAAHVEPDLRKMVMSCGYNPYYGNTKRTIEAHVLDLVCKDFYGCELTLYVVGYIRAERDFVSLEALKTAILADCVSARGALELDQQALEAVQVHWSATLSQPSNQSAWGPSEIRPSV</sequence>
<dbReference type="InterPro" id="IPR023468">
    <property type="entry name" value="Riboflavin_kinase"/>
</dbReference>
<keyword evidence="7" id="KW-0067">ATP-binding</keyword>
<dbReference type="OrthoDB" id="276388at2759"/>
<keyword evidence="3" id="KW-0285">Flavoprotein</keyword>
<evidence type="ECO:0000256" key="2">
    <source>
        <dbReference type="ARBA" id="ARBA00012105"/>
    </source>
</evidence>
<dbReference type="AlphaFoldDB" id="A0A5J4YWX9"/>
<evidence type="ECO:0000256" key="1">
    <source>
        <dbReference type="ARBA" id="ARBA00005201"/>
    </source>
</evidence>
<keyword evidence="6" id="KW-0547">Nucleotide-binding</keyword>
<dbReference type="Proteomes" id="UP000324585">
    <property type="component" value="Unassembled WGS sequence"/>
</dbReference>
<evidence type="ECO:0000256" key="4">
    <source>
        <dbReference type="ARBA" id="ARBA00022643"/>
    </source>
</evidence>
<keyword evidence="5" id="KW-0808">Transferase</keyword>
<dbReference type="GO" id="GO:0005524">
    <property type="term" value="F:ATP binding"/>
    <property type="evidence" value="ECO:0007669"/>
    <property type="project" value="UniProtKB-KW"/>
</dbReference>
<feature type="domain" description="Riboflavin kinase" evidence="8">
    <location>
        <begin position="42"/>
        <end position="173"/>
    </location>
</feature>
<evidence type="ECO:0000256" key="7">
    <source>
        <dbReference type="ARBA" id="ARBA00022840"/>
    </source>
</evidence>
<evidence type="ECO:0000256" key="3">
    <source>
        <dbReference type="ARBA" id="ARBA00022630"/>
    </source>
</evidence>
<dbReference type="PANTHER" id="PTHR22749">
    <property type="entry name" value="RIBOFLAVIN KINASE/FMN ADENYLYLTRANSFERASE"/>
    <property type="match status" value="1"/>
</dbReference>
<dbReference type="UniPathway" id="UPA00276">
    <property type="reaction ID" value="UER00406"/>
</dbReference>
<evidence type="ECO:0000259" key="8">
    <source>
        <dbReference type="SMART" id="SM00904"/>
    </source>
</evidence>
<comment type="pathway">
    <text evidence="1">Cofactor biosynthesis; FMN biosynthesis; FMN from riboflavin (ATP route): step 1/1.</text>
</comment>
<dbReference type="SUPFAM" id="SSF82114">
    <property type="entry name" value="Riboflavin kinase-like"/>
    <property type="match status" value="1"/>
</dbReference>
<dbReference type="Gene3D" id="2.40.30.30">
    <property type="entry name" value="Riboflavin kinase-like"/>
    <property type="match status" value="1"/>
</dbReference>
<dbReference type="SMART" id="SM00904">
    <property type="entry name" value="Flavokinase"/>
    <property type="match status" value="1"/>
</dbReference>
<reference evidence="10" key="1">
    <citation type="journal article" date="2019" name="Nat. Commun.">
        <title>Expansion of phycobilisome linker gene families in mesophilic red algae.</title>
        <authorList>
            <person name="Lee J."/>
            <person name="Kim D."/>
            <person name="Bhattacharya D."/>
            <person name="Yoon H.S."/>
        </authorList>
    </citation>
    <scope>NUCLEOTIDE SEQUENCE [LARGE SCALE GENOMIC DNA]</scope>
    <source>
        <strain evidence="10">CCMP 1328</strain>
    </source>
</reference>
<keyword evidence="10" id="KW-1185">Reference proteome</keyword>
<dbReference type="GO" id="GO:0008531">
    <property type="term" value="F:riboflavin kinase activity"/>
    <property type="evidence" value="ECO:0007669"/>
    <property type="project" value="UniProtKB-EC"/>
</dbReference>
<name>A0A5J4YWX9_PORPP</name>
<organism evidence="9 10">
    <name type="scientific">Porphyridium purpureum</name>
    <name type="common">Red alga</name>
    <name type="synonym">Porphyridium cruentum</name>
    <dbReference type="NCBI Taxonomy" id="35688"/>
    <lineage>
        <taxon>Eukaryota</taxon>
        <taxon>Rhodophyta</taxon>
        <taxon>Bangiophyceae</taxon>
        <taxon>Porphyridiales</taxon>
        <taxon>Porphyridiaceae</taxon>
        <taxon>Porphyridium</taxon>
    </lineage>
</organism>
<dbReference type="OMA" id="PCKFESA"/>
<evidence type="ECO:0000256" key="6">
    <source>
        <dbReference type="ARBA" id="ARBA00022741"/>
    </source>
</evidence>